<dbReference type="Proteomes" id="UP000568380">
    <property type="component" value="Unassembled WGS sequence"/>
</dbReference>
<comment type="caution">
    <text evidence="2">The sequence shown here is derived from an EMBL/GenBank/DDBJ whole genome shotgun (WGS) entry which is preliminary data.</text>
</comment>
<proteinExistence type="predicted"/>
<evidence type="ECO:0000256" key="1">
    <source>
        <dbReference type="SAM" id="Phobius"/>
    </source>
</evidence>
<reference evidence="2 3" key="1">
    <citation type="submission" date="2020-08" db="EMBL/GenBank/DDBJ databases">
        <title>Genomic Encyclopedia of Type Strains, Phase IV (KMG-IV): sequencing the most valuable type-strain genomes for metagenomic binning, comparative biology and taxonomic classification.</title>
        <authorList>
            <person name="Goeker M."/>
        </authorList>
    </citation>
    <scope>NUCLEOTIDE SEQUENCE [LARGE SCALE GENOMIC DNA]</scope>
    <source>
        <strain evidence="2 3">DSM 45385</strain>
    </source>
</reference>
<accession>A0A7W8ACW5</accession>
<dbReference type="RefSeq" id="WP_184972355.1">
    <property type="nucleotide sequence ID" value="NZ_JACHIN010000016.1"/>
</dbReference>
<keyword evidence="1" id="KW-0812">Transmembrane</keyword>
<keyword evidence="1" id="KW-1133">Transmembrane helix</keyword>
<organism evidence="2 3">
    <name type="scientific">Nonomuraea endophytica</name>
    <dbReference type="NCBI Taxonomy" id="714136"/>
    <lineage>
        <taxon>Bacteria</taxon>
        <taxon>Bacillati</taxon>
        <taxon>Actinomycetota</taxon>
        <taxon>Actinomycetes</taxon>
        <taxon>Streptosporangiales</taxon>
        <taxon>Streptosporangiaceae</taxon>
        <taxon>Nonomuraea</taxon>
    </lineage>
</organism>
<keyword evidence="1" id="KW-0472">Membrane</keyword>
<protein>
    <submittedName>
        <fullName evidence="2">Uncharacterized protein</fullName>
    </submittedName>
</protein>
<keyword evidence="3" id="KW-1185">Reference proteome</keyword>
<dbReference type="EMBL" id="JACHIN010000016">
    <property type="protein sequence ID" value="MBB5083359.1"/>
    <property type="molecule type" value="Genomic_DNA"/>
</dbReference>
<name>A0A7W8ACW5_9ACTN</name>
<evidence type="ECO:0000313" key="3">
    <source>
        <dbReference type="Proteomes" id="UP000568380"/>
    </source>
</evidence>
<dbReference type="AlphaFoldDB" id="A0A7W8ACW5"/>
<dbReference type="SUPFAM" id="SSF69304">
    <property type="entry name" value="Tricorn protease N-terminal domain"/>
    <property type="match status" value="1"/>
</dbReference>
<gene>
    <name evidence="2" type="ORF">HNR40_008862</name>
</gene>
<sequence>MSRYGRAGEFDHLREHSWDQVVLTRAGVALLLVIALALVWRSSSEEEAPQRPAQLPALPQLALVSEVWPEAVSVVPAERRDGTRLWPIASLGQDELLLTTDGRAPEFISFNTRTKTQRVIARVPKWAECGGCFEIQKAALGKTQVALIVKDASIGGQRHYEVWAMPRAGGTMHMVARLPKSVQARGPYVDGFQIIGENAVWWGYDGDIWRVSLRGGEPEAVLPGRRLRVSSWPWAYDTYKRIVINLETGQETEVTEVEDLDHRLACGPAWCVGENWQEPWKVTQATVLRLDGSDRVIVPGDALLMRPPIRDRLALLGVPTVDGDDSISKTWGTATLGHVIQVYDRCTGEAALLGSYTLAKPETPWGAIKTGVWPQDGPVLYWPTTQNRLMVVDLARVGASPCSI</sequence>
<evidence type="ECO:0000313" key="2">
    <source>
        <dbReference type="EMBL" id="MBB5083359.1"/>
    </source>
</evidence>
<feature type="transmembrane region" description="Helical" evidence="1">
    <location>
        <begin position="21"/>
        <end position="40"/>
    </location>
</feature>